<comment type="caution">
    <text evidence="2">The sequence shown here is derived from an EMBL/GenBank/DDBJ whole genome shotgun (WGS) entry which is preliminary data.</text>
</comment>
<evidence type="ECO:0000256" key="1">
    <source>
        <dbReference type="SAM" id="MobiDB-lite"/>
    </source>
</evidence>
<accession>A0ABN7J0R3</accession>
<organism evidence="2 3">
    <name type="scientific">Tilletia caries</name>
    <name type="common">wheat bunt fungus</name>
    <dbReference type="NCBI Taxonomy" id="13290"/>
    <lineage>
        <taxon>Eukaryota</taxon>
        <taxon>Fungi</taxon>
        <taxon>Dikarya</taxon>
        <taxon>Basidiomycota</taxon>
        <taxon>Ustilaginomycotina</taxon>
        <taxon>Exobasidiomycetes</taxon>
        <taxon>Tilletiales</taxon>
        <taxon>Tilletiaceae</taxon>
        <taxon>Tilletia</taxon>
    </lineage>
</organism>
<dbReference type="EMBL" id="CAJHJG010004763">
    <property type="protein sequence ID" value="CAD6944139.1"/>
    <property type="molecule type" value="Genomic_DNA"/>
</dbReference>
<evidence type="ECO:0000313" key="3">
    <source>
        <dbReference type="Proteomes" id="UP000836402"/>
    </source>
</evidence>
<evidence type="ECO:0000313" key="2">
    <source>
        <dbReference type="EMBL" id="CAD6944139.1"/>
    </source>
</evidence>
<gene>
    <name evidence="2" type="ORF">JKIAZH3_G5123</name>
</gene>
<reference evidence="2" key="1">
    <citation type="submission" date="2020-10" db="EMBL/GenBank/DDBJ databases">
        <authorList>
            <person name="Sedaghatjoo S."/>
        </authorList>
    </citation>
    <scope>NUCLEOTIDE SEQUENCE</scope>
    <source>
        <strain evidence="2">AZH3</strain>
    </source>
</reference>
<evidence type="ECO:0008006" key="4">
    <source>
        <dbReference type="Google" id="ProtNLM"/>
    </source>
</evidence>
<feature type="compositionally biased region" description="Low complexity" evidence="1">
    <location>
        <begin position="49"/>
        <end position="88"/>
    </location>
</feature>
<name>A0ABN7J0R3_9BASI</name>
<dbReference type="Proteomes" id="UP000836402">
    <property type="component" value="Unassembled WGS sequence"/>
</dbReference>
<feature type="region of interest" description="Disordered" evidence="1">
    <location>
        <begin position="29"/>
        <end position="88"/>
    </location>
</feature>
<proteinExistence type="predicted"/>
<protein>
    <recommendedName>
        <fullName evidence="4">REJ domain-containing protein</fullName>
    </recommendedName>
</protein>
<sequence length="88" mass="8335">MAAAITVPHTPASPSSFAAATTVSATVASWTHKTKSRNADGAPRARGRSTGSTCAASPSSAGSPSATSSRLSGSTRASGSAAGPGSST</sequence>
<keyword evidence="3" id="KW-1185">Reference proteome</keyword>